<evidence type="ECO:0000313" key="6">
    <source>
        <dbReference type="Proteomes" id="UP000254476"/>
    </source>
</evidence>
<keyword evidence="3" id="KW-0808">Transferase</keyword>
<dbReference type="GO" id="GO:0016020">
    <property type="term" value="C:membrane"/>
    <property type="evidence" value="ECO:0007669"/>
    <property type="project" value="TreeGrafter"/>
</dbReference>
<dbReference type="EMBL" id="LNYE01000020">
    <property type="protein sequence ID" value="KTD11594.1"/>
    <property type="molecule type" value="Genomic_DNA"/>
</dbReference>
<dbReference type="STRING" id="45066.Lgra_1052"/>
<dbReference type="PANTHER" id="PTHR23028">
    <property type="entry name" value="ACETYLTRANSFERASE"/>
    <property type="match status" value="1"/>
</dbReference>
<gene>
    <name evidence="3" type="ORF">Lgra_1052</name>
    <name evidence="4" type="ORF">NCTC12388_00180</name>
</gene>
<feature type="transmembrane region" description="Helical" evidence="1">
    <location>
        <begin position="44"/>
        <end position="65"/>
    </location>
</feature>
<feature type="transmembrane region" description="Helical" evidence="1">
    <location>
        <begin position="123"/>
        <end position="148"/>
    </location>
</feature>
<evidence type="ECO:0000313" key="5">
    <source>
        <dbReference type="Proteomes" id="UP000054691"/>
    </source>
</evidence>
<dbReference type="InterPro" id="IPR050879">
    <property type="entry name" value="Acyltransferase_3"/>
</dbReference>
<dbReference type="PANTHER" id="PTHR23028:SF53">
    <property type="entry name" value="ACYL_TRANSF_3 DOMAIN-CONTAINING PROTEIN"/>
    <property type="match status" value="1"/>
</dbReference>
<feature type="transmembrane region" description="Helical" evidence="1">
    <location>
        <begin position="86"/>
        <end position="103"/>
    </location>
</feature>
<reference evidence="3 5" key="1">
    <citation type="submission" date="2015-11" db="EMBL/GenBank/DDBJ databases">
        <title>Genomic analysis of 38 Legionella species identifies large and diverse effector repertoires.</title>
        <authorList>
            <person name="Burstein D."/>
            <person name="Amaro F."/>
            <person name="Zusman T."/>
            <person name="Lifshitz Z."/>
            <person name="Cohen O."/>
            <person name="Gilbert J.A."/>
            <person name="Pupko T."/>
            <person name="Shuman H.A."/>
            <person name="Segal G."/>
        </authorList>
    </citation>
    <scope>NUCLEOTIDE SEQUENCE [LARGE SCALE GENOMIC DNA]</scope>
    <source>
        <strain evidence="3 5">Lyon 8420412</strain>
    </source>
</reference>
<evidence type="ECO:0000259" key="2">
    <source>
        <dbReference type="Pfam" id="PF01757"/>
    </source>
</evidence>
<dbReference type="RefSeq" id="WP_058498225.1">
    <property type="nucleotide sequence ID" value="NZ_CAAAHW010000006.1"/>
</dbReference>
<keyword evidence="1" id="KW-1133">Transmembrane helix</keyword>
<reference evidence="4 6" key="2">
    <citation type="submission" date="2018-06" db="EMBL/GenBank/DDBJ databases">
        <authorList>
            <consortium name="Pathogen Informatics"/>
            <person name="Doyle S."/>
        </authorList>
    </citation>
    <scope>NUCLEOTIDE SEQUENCE [LARGE SCALE GENOMIC DNA]</scope>
    <source>
        <strain evidence="4 6">NCTC12388</strain>
    </source>
</reference>
<dbReference type="GO" id="GO:0016747">
    <property type="term" value="F:acyltransferase activity, transferring groups other than amino-acyl groups"/>
    <property type="evidence" value="ECO:0007669"/>
    <property type="project" value="InterPro"/>
</dbReference>
<dbReference type="Proteomes" id="UP000254476">
    <property type="component" value="Unassembled WGS sequence"/>
</dbReference>
<proteinExistence type="predicted"/>
<keyword evidence="3" id="KW-0012">Acyltransferase</keyword>
<feature type="transmembrane region" description="Helical" evidence="1">
    <location>
        <begin position="308"/>
        <end position="329"/>
    </location>
</feature>
<feature type="transmembrane region" description="Helical" evidence="1">
    <location>
        <begin position="155"/>
        <end position="173"/>
    </location>
</feature>
<dbReference type="Pfam" id="PF01757">
    <property type="entry name" value="Acyl_transf_3"/>
    <property type="match status" value="1"/>
</dbReference>
<sequence length="366" mass="43095">MNKKRDFSPGFIYFSCADGIRGLACFIVLVTHAVTMFFMNSSAYFAGSGKIGVWLFFVLSAFLLTTKFKIQGFAFPQIIHYGISRFLRIIPLYLVALIIYKLLGTTDISSWKNVVDSVLLKQGFAHLWTVPVEFKFYFYLPLFAFLFIKSAEVNPIFSLLLFIFFVLLEQIFWPYWHTPINSIDVNHYLTPFTTGVFFAVIYERLKLYVTAKSANWMGCVTVIICLLSLPITKRYFFKIPLDISLANQFVYFGLLWAFFIVFTMEGKGFFGKVLYTHFFRVIGKWSYSIYLFHWFVYMKYIQFWPNQIWAMLMAFISAIIVGGLINYFVEQPIEHLRQFTKANFGWDKVWYLFYSRMRAFATFVMK</sequence>
<dbReference type="InterPro" id="IPR002656">
    <property type="entry name" value="Acyl_transf_3_dom"/>
</dbReference>
<accession>A0A378J0E2</accession>
<dbReference type="GO" id="GO:0000271">
    <property type="term" value="P:polysaccharide biosynthetic process"/>
    <property type="evidence" value="ECO:0007669"/>
    <property type="project" value="TreeGrafter"/>
</dbReference>
<protein>
    <submittedName>
        <fullName evidence="3">Acyltransferase family protein</fullName>
    </submittedName>
    <submittedName>
        <fullName evidence="4">Uncharacterized protein conserved in bacteria</fullName>
    </submittedName>
</protein>
<keyword evidence="5" id="KW-1185">Reference proteome</keyword>
<dbReference type="EMBL" id="UGOB01000001">
    <property type="protein sequence ID" value="STX41192.1"/>
    <property type="molecule type" value="Genomic_DNA"/>
</dbReference>
<dbReference type="Proteomes" id="UP000054691">
    <property type="component" value="Unassembled WGS sequence"/>
</dbReference>
<feature type="transmembrane region" description="Helical" evidence="1">
    <location>
        <begin position="274"/>
        <end position="296"/>
    </location>
</feature>
<evidence type="ECO:0000313" key="3">
    <source>
        <dbReference type="EMBL" id="KTD11594.1"/>
    </source>
</evidence>
<feature type="transmembrane region" description="Helical" evidence="1">
    <location>
        <begin position="185"/>
        <end position="202"/>
    </location>
</feature>
<organism evidence="4 6">
    <name type="scientific">Legionella gratiana</name>
    <dbReference type="NCBI Taxonomy" id="45066"/>
    <lineage>
        <taxon>Bacteria</taxon>
        <taxon>Pseudomonadati</taxon>
        <taxon>Pseudomonadota</taxon>
        <taxon>Gammaproteobacteria</taxon>
        <taxon>Legionellales</taxon>
        <taxon>Legionellaceae</taxon>
        <taxon>Legionella</taxon>
    </lineage>
</organism>
<feature type="transmembrane region" description="Helical" evidence="1">
    <location>
        <begin position="243"/>
        <end position="262"/>
    </location>
</feature>
<feature type="transmembrane region" description="Helical" evidence="1">
    <location>
        <begin position="12"/>
        <end position="38"/>
    </location>
</feature>
<name>A0A378J0E2_9GAMM</name>
<feature type="domain" description="Acyltransferase 3" evidence="2">
    <location>
        <begin position="17"/>
        <end position="325"/>
    </location>
</feature>
<evidence type="ECO:0000256" key="1">
    <source>
        <dbReference type="SAM" id="Phobius"/>
    </source>
</evidence>
<keyword evidence="1" id="KW-0812">Transmembrane</keyword>
<dbReference type="AlphaFoldDB" id="A0A378J0E2"/>
<evidence type="ECO:0000313" key="4">
    <source>
        <dbReference type="EMBL" id="STX41192.1"/>
    </source>
</evidence>
<feature type="transmembrane region" description="Helical" evidence="1">
    <location>
        <begin position="214"/>
        <end position="231"/>
    </location>
</feature>
<keyword evidence="1" id="KW-0472">Membrane</keyword>